<feature type="compositionally biased region" description="Polar residues" evidence="1">
    <location>
        <begin position="29"/>
        <end position="46"/>
    </location>
</feature>
<feature type="compositionally biased region" description="Polar residues" evidence="1">
    <location>
        <begin position="711"/>
        <end position="740"/>
    </location>
</feature>
<feature type="compositionally biased region" description="Low complexity" evidence="1">
    <location>
        <begin position="1010"/>
        <end position="1030"/>
    </location>
</feature>
<dbReference type="EMBL" id="BQXS01010025">
    <property type="protein sequence ID" value="GKT32659.1"/>
    <property type="molecule type" value="Genomic_DNA"/>
</dbReference>
<gene>
    <name evidence="2" type="ORF">ADUPG1_006756</name>
</gene>
<accession>A0ABQ5KJG3</accession>
<evidence type="ECO:0000256" key="1">
    <source>
        <dbReference type="SAM" id="MobiDB-lite"/>
    </source>
</evidence>
<feature type="region of interest" description="Disordered" evidence="1">
    <location>
        <begin position="1466"/>
        <end position="1514"/>
    </location>
</feature>
<feature type="region of interest" description="Disordered" evidence="1">
    <location>
        <begin position="709"/>
        <end position="753"/>
    </location>
</feature>
<feature type="compositionally biased region" description="Polar residues" evidence="1">
    <location>
        <begin position="1497"/>
        <end position="1514"/>
    </location>
</feature>
<keyword evidence="3" id="KW-1185">Reference proteome</keyword>
<feature type="compositionally biased region" description="Low complexity" evidence="1">
    <location>
        <begin position="1345"/>
        <end position="1354"/>
    </location>
</feature>
<reference evidence="2" key="1">
    <citation type="submission" date="2022-03" db="EMBL/GenBank/DDBJ databases">
        <title>Draft genome sequence of Aduncisulcus paluster, a free-living microaerophilic Fornicata.</title>
        <authorList>
            <person name="Yuyama I."/>
            <person name="Kume K."/>
            <person name="Tamura T."/>
            <person name="Inagaki Y."/>
            <person name="Hashimoto T."/>
        </authorList>
    </citation>
    <scope>NUCLEOTIDE SEQUENCE</scope>
    <source>
        <strain evidence="2">NY0171</strain>
    </source>
</reference>
<protein>
    <submittedName>
        <fullName evidence="2">Uncharacterized protein</fullName>
    </submittedName>
</protein>
<proteinExistence type="predicted"/>
<organism evidence="2 3">
    <name type="scientific">Aduncisulcus paluster</name>
    <dbReference type="NCBI Taxonomy" id="2918883"/>
    <lineage>
        <taxon>Eukaryota</taxon>
        <taxon>Metamonada</taxon>
        <taxon>Carpediemonas-like organisms</taxon>
        <taxon>Aduncisulcus</taxon>
    </lineage>
</organism>
<feature type="compositionally biased region" description="Low complexity" evidence="1">
    <location>
        <begin position="617"/>
        <end position="630"/>
    </location>
</feature>
<dbReference type="Proteomes" id="UP001057375">
    <property type="component" value="Unassembled WGS sequence"/>
</dbReference>
<feature type="region of interest" description="Disordered" evidence="1">
    <location>
        <begin position="919"/>
        <end position="949"/>
    </location>
</feature>
<feature type="region of interest" description="Disordered" evidence="1">
    <location>
        <begin position="520"/>
        <end position="552"/>
    </location>
</feature>
<feature type="compositionally biased region" description="Basic and acidic residues" evidence="1">
    <location>
        <begin position="14"/>
        <end position="26"/>
    </location>
</feature>
<feature type="compositionally biased region" description="Polar residues" evidence="1">
    <location>
        <begin position="810"/>
        <end position="819"/>
    </location>
</feature>
<feature type="region of interest" description="Disordered" evidence="1">
    <location>
        <begin position="808"/>
        <end position="854"/>
    </location>
</feature>
<comment type="caution">
    <text evidence="2">The sequence shown here is derived from an EMBL/GenBank/DDBJ whole genome shotgun (WGS) entry which is preliminary data.</text>
</comment>
<evidence type="ECO:0000313" key="2">
    <source>
        <dbReference type="EMBL" id="GKT32659.1"/>
    </source>
</evidence>
<feature type="region of interest" description="Disordered" evidence="1">
    <location>
        <begin position="1010"/>
        <end position="1043"/>
    </location>
</feature>
<feature type="compositionally biased region" description="Low complexity" evidence="1">
    <location>
        <begin position="526"/>
        <end position="537"/>
    </location>
</feature>
<feature type="region of interest" description="Disordered" evidence="1">
    <location>
        <begin position="1301"/>
        <end position="1356"/>
    </location>
</feature>
<feature type="compositionally biased region" description="Polar residues" evidence="1">
    <location>
        <begin position="1092"/>
        <end position="1106"/>
    </location>
</feature>
<feature type="region of interest" description="Disordered" evidence="1">
    <location>
        <begin position="610"/>
        <end position="630"/>
    </location>
</feature>
<feature type="region of interest" description="Disordered" evidence="1">
    <location>
        <begin position="1"/>
        <end position="46"/>
    </location>
</feature>
<sequence length="1514" mass="164414">MPQNQRKQAISPHGESHISHVSKVEDISSVGSSEKSAHSHLSLSDPSESFKFAPFSQSKESFLDSSHYLHNISSIDGGYDCVPFSNKNSVVSHPISKDLPVISPKTLVQCITHNINTSKEIHDHSTSTEFSNPSQVYSESSSLLKRKVKQISDTVEPLALPLETNEKFVTESDKTTPDLVSIQKDQLIHFVDSMNSLLTRLTSSVSSMNPSLSHGSQSVIGQMKAKMNELKDQISFNPSLNPVTIAETAVTDSSSSKPFPFSFHLPLDGIREEDTFSTDDHDSKVIELTDPDAASKSTVPRMSQCTLSGDPFQPVTYGETSLCHITHHELFSQCSNEAISLPPETFESHGQMESQDRESGIGCSSDESPVPPLPIPSFSQDDIAFTCKASTVSKDVHGVNIDMSRPSPPLFGRVEVLIEDSGIVVTPGKHTEAYRLIWEYLSGMERQRRDCKRALEILQSYKEHSEGKSERMAFSLPFSPYIHKSPTLCDVIVALKRWRVSDGIGIVAVFSKGREHGPARIMFNPSASSSSSSSSSSRVEYESDGKGSCRQVTTSSRPIVSVLHLGNDELERLHQVALKEAVVDNNGCGVISVSAREGRSKKAPVMLAKKREERRYSTGSTQSSKSSSSDVLLFSESDSKPNLPHPLPHYHCSLDKVDKGDIVCFHPSTTFEGINQHTSMTGSSSFMLTAPLFSCTKMLNKTMKAKGLMTQGGSSAQGISHSSAGPQITTSSAPSALSQPVPSPRSPREMLSSPQLCSIPSSSWLDMLQGEVTVPVCSYMEVLESMESKRDSGCGCGYRCPCIAKKSKSRTSVGGSSHASQHEHEGEQSKSSQHHVQDSYQSVSLPGSHPLAQLFPSESHRHGIVYHLTESGKYGFIKSVGIEGGRGSLSGGLEVYFKGKKDTRVGKKDFGRGRKCQSARVVGRPDDDTHGYGNPSPLSPRHASMMSNQQSPQKNSVVVFKAHWMGNKPQARNICVVDCLPDLIEGVVIATCNPFAYILPLRRHILSSCSGSSSTPSSSSGVSSSISAESAAHPLSPRSSSVLHRAQQECGKYSLNWGDVGGSSSFFSFSTASKRGIDTKREQSRHSHTAAYDQSTASSRSNLSVTSDDEYADGSGSDNPLHRSGSVHARDTTFKELEPFSPCSSFFPPPTFPHIDNFGDSIVPPGVTKESSSSPIVLAMSEWCNTVYFIKQRTSKHSPLCSPLKVGCRVIFVPEADITGQLKGSAVANVLDSTTGNPIIDHSLLPWMEYSGAVPVYSAFVDSSPAEKEMFTTLRVTETDNTCKMLRSYAYALKKKKTTQMPTSIPCKSSSDSRSSVKLPQSRSKSTRNLGAPQSLSARSHHSSSPHPSVSFSPQGYGSFVPSPRDFFTHPAPTIPHGPFNAHSQAIPAPVNGSYPSTHFTGQYPMPFQPQMIHGSSYQFMATPFSSSTQPTSATQRKQHMDMEIERRMLEEQHFQRSHLIRMPPFNPYAATASQPPSGGDSRGSIPPLSLTSLSSGAPNEGQQTHSLFSSSPR</sequence>
<feature type="compositionally biased region" description="Polar residues" evidence="1">
    <location>
        <begin position="1318"/>
        <end position="1334"/>
    </location>
</feature>
<name>A0ABQ5KJG3_9EUKA</name>
<evidence type="ECO:0000313" key="3">
    <source>
        <dbReference type="Proteomes" id="UP001057375"/>
    </source>
</evidence>
<feature type="region of interest" description="Disordered" evidence="1">
    <location>
        <begin position="1077"/>
        <end position="1126"/>
    </location>
</feature>
<feature type="region of interest" description="Disordered" evidence="1">
    <location>
        <begin position="347"/>
        <end position="375"/>
    </location>
</feature>